<dbReference type="AlphaFoldDB" id="A0A917I7P7"/>
<comment type="caution">
    <text evidence="4">The sequence shown here is derived from an EMBL/GenBank/DDBJ whole genome shotgun (WGS) entry which is preliminary data.</text>
</comment>
<feature type="domain" description="Peptidoglycan binding-like" evidence="2">
    <location>
        <begin position="338"/>
        <end position="391"/>
    </location>
</feature>
<dbReference type="Proteomes" id="UP000603912">
    <property type="component" value="Unassembled WGS sequence"/>
</dbReference>
<dbReference type="PANTHER" id="PTHR30163:SF8">
    <property type="entry name" value="LYTIC MUREIN TRANSGLYCOSYLASE"/>
    <property type="match status" value="1"/>
</dbReference>
<name>A0A917I7P7_9HYPH</name>
<dbReference type="Gene3D" id="1.10.530.10">
    <property type="match status" value="1"/>
</dbReference>
<sequence>MAWNRRQLLSATLAFAAAPALAQNGGAQPDFEAHLARLAAKAQSAGVPREVAEAALRGIAPDASLMGRSTRQPEFSRPLQDYVAEAASAGRARRGRELASRWSAPLAAAEAASGAPGSVILALWALETDFGREMGSRDVLRSLCTLAYARPENGAFADEVVAALIMVRNGVPREKLRGSWAGAMGNPQFLPSAYLKYATSPEGRPNPDIWSSVPDSVASIGAFLKGSGWRAGVPAAVEVRMPAGYDIAALRQDSRAWTVAGFQALDGTELPASGEAMLFLPSGARGPAFLLYANFWVLKVYNFSDSYAMAASILADRIAGGPGVRQPWPKNEMLLGQADRERLQRALLALGHYRGAVDGRFGPVTREAIHAFQRQIGYRPSDGYPSAEILARAAAASGT</sequence>
<proteinExistence type="predicted"/>
<gene>
    <name evidence="4" type="primary">MltB</name>
    <name evidence="4" type="ORF">GCM10007036_28900</name>
</gene>
<dbReference type="RefSeq" id="WP_188518439.1">
    <property type="nucleotide sequence ID" value="NZ_BMES01000002.1"/>
</dbReference>
<feature type="chain" id="PRO_5037656855" evidence="1">
    <location>
        <begin position="23"/>
        <end position="399"/>
    </location>
</feature>
<feature type="domain" description="Transglycosylase SLT" evidence="3">
    <location>
        <begin position="31"/>
        <end position="316"/>
    </location>
</feature>
<dbReference type="InterPro" id="IPR036365">
    <property type="entry name" value="PGBD-like_sf"/>
</dbReference>
<dbReference type="InterPro" id="IPR011970">
    <property type="entry name" value="MltB_2"/>
</dbReference>
<dbReference type="Pfam" id="PF01471">
    <property type="entry name" value="PG_binding_1"/>
    <property type="match status" value="1"/>
</dbReference>
<keyword evidence="1" id="KW-0732">Signal</keyword>
<dbReference type="InterPro" id="IPR036366">
    <property type="entry name" value="PGBDSf"/>
</dbReference>
<dbReference type="InterPro" id="IPR002477">
    <property type="entry name" value="Peptidoglycan-bd-like"/>
</dbReference>
<dbReference type="InterPro" id="IPR031304">
    <property type="entry name" value="SLT_2"/>
</dbReference>
<dbReference type="Pfam" id="PF13406">
    <property type="entry name" value="SLT_2"/>
    <property type="match status" value="1"/>
</dbReference>
<evidence type="ECO:0000313" key="5">
    <source>
        <dbReference type="Proteomes" id="UP000603912"/>
    </source>
</evidence>
<dbReference type="SUPFAM" id="SSF53955">
    <property type="entry name" value="Lysozyme-like"/>
    <property type="match status" value="1"/>
</dbReference>
<feature type="signal peptide" evidence="1">
    <location>
        <begin position="1"/>
        <end position="22"/>
    </location>
</feature>
<dbReference type="InterPro" id="IPR006311">
    <property type="entry name" value="TAT_signal"/>
</dbReference>
<dbReference type="SUPFAM" id="SSF47090">
    <property type="entry name" value="PGBD-like"/>
    <property type="match status" value="1"/>
</dbReference>
<dbReference type="EMBL" id="BMES01000002">
    <property type="protein sequence ID" value="GGH23266.1"/>
    <property type="molecule type" value="Genomic_DNA"/>
</dbReference>
<dbReference type="GO" id="GO:0008933">
    <property type="term" value="F:peptidoglycan lytic transglycosylase activity"/>
    <property type="evidence" value="ECO:0007669"/>
    <property type="project" value="TreeGrafter"/>
</dbReference>
<protein>
    <submittedName>
        <fullName evidence="4">Murein transglycosylase</fullName>
    </submittedName>
</protein>
<evidence type="ECO:0000259" key="3">
    <source>
        <dbReference type="Pfam" id="PF13406"/>
    </source>
</evidence>
<dbReference type="InterPro" id="IPR023346">
    <property type="entry name" value="Lysozyme-like_dom_sf"/>
</dbReference>
<keyword evidence="5" id="KW-1185">Reference proteome</keyword>
<organism evidence="4 5">
    <name type="scientific">Alsobacter metallidurans</name>
    <dbReference type="NCBI Taxonomy" id="340221"/>
    <lineage>
        <taxon>Bacteria</taxon>
        <taxon>Pseudomonadati</taxon>
        <taxon>Pseudomonadota</taxon>
        <taxon>Alphaproteobacteria</taxon>
        <taxon>Hyphomicrobiales</taxon>
        <taxon>Alsobacteraceae</taxon>
        <taxon>Alsobacter</taxon>
    </lineage>
</organism>
<dbReference type="GO" id="GO:0009253">
    <property type="term" value="P:peptidoglycan catabolic process"/>
    <property type="evidence" value="ECO:0007669"/>
    <property type="project" value="TreeGrafter"/>
</dbReference>
<dbReference type="NCBIfam" id="TIGR02283">
    <property type="entry name" value="MltB_2"/>
    <property type="match status" value="1"/>
</dbReference>
<reference evidence="4" key="1">
    <citation type="journal article" date="2014" name="Int. J. Syst. Evol. Microbiol.">
        <title>Complete genome sequence of Corynebacterium casei LMG S-19264T (=DSM 44701T), isolated from a smear-ripened cheese.</title>
        <authorList>
            <consortium name="US DOE Joint Genome Institute (JGI-PGF)"/>
            <person name="Walter F."/>
            <person name="Albersmeier A."/>
            <person name="Kalinowski J."/>
            <person name="Ruckert C."/>
        </authorList>
    </citation>
    <scope>NUCLEOTIDE SEQUENCE</scope>
    <source>
        <strain evidence="4">CGMCC 1.12214</strain>
    </source>
</reference>
<accession>A0A917I7P7</accession>
<dbReference type="PANTHER" id="PTHR30163">
    <property type="entry name" value="MEMBRANE-BOUND LYTIC MUREIN TRANSGLYCOSYLASE B"/>
    <property type="match status" value="1"/>
</dbReference>
<reference evidence="4" key="2">
    <citation type="submission" date="2020-09" db="EMBL/GenBank/DDBJ databases">
        <authorList>
            <person name="Sun Q."/>
            <person name="Zhou Y."/>
        </authorList>
    </citation>
    <scope>NUCLEOTIDE SEQUENCE</scope>
    <source>
        <strain evidence="4">CGMCC 1.12214</strain>
    </source>
</reference>
<evidence type="ECO:0000259" key="2">
    <source>
        <dbReference type="Pfam" id="PF01471"/>
    </source>
</evidence>
<dbReference type="Gene3D" id="1.10.101.10">
    <property type="entry name" value="PGBD-like superfamily/PGBD"/>
    <property type="match status" value="1"/>
</dbReference>
<dbReference type="PROSITE" id="PS51318">
    <property type="entry name" value="TAT"/>
    <property type="match status" value="1"/>
</dbReference>
<dbReference type="InterPro" id="IPR043426">
    <property type="entry name" value="MltB-like"/>
</dbReference>
<evidence type="ECO:0000256" key="1">
    <source>
        <dbReference type="SAM" id="SignalP"/>
    </source>
</evidence>
<dbReference type="Gene3D" id="1.10.8.350">
    <property type="entry name" value="Bacterial muramidase"/>
    <property type="match status" value="1"/>
</dbReference>
<evidence type="ECO:0000313" key="4">
    <source>
        <dbReference type="EMBL" id="GGH23266.1"/>
    </source>
</evidence>